<protein>
    <submittedName>
        <fullName evidence="2">Uncharacterized protein</fullName>
    </submittedName>
</protein>
<gene>
    <name evidence="2" type="ORF">BJ508DRAFT_312587</name>
</gene>
<dbReference type="EMBL" id="ML119781">
    <property type="protein sequence ID" value="RPA74740.1"/>
    <property type="molecule type" value="Genomic_DNA"/>
</dbReference>
<evidence type="ECO:0000313" key="3">
    <source>
        <dbReference type="Proteomes" id="UP000275078"/>
    </source>
</evidence>
<feature type="compositionally biased region" description="Basic and acidic residues" evidence="1">
    <location>
        <begin position="165"/>
        <end position="175"/>
    </location>
</feature>
<dbReference type="AlphaFoldDB" id="A0A3N4HSG3"/>
<organism evidence="2 3">
    <name type="scientific">Ascobolus immersus RN42</name>
    <dbReference type="NCBI Taxonomy" id="1160509"/>
    <lineage>
        <taxon>Eukaryota</taxon>
        <taxon>Fungi</taxon>
        <taxon>Dikarya</taxon>
        <taxon>Ascomycota</taxon>
        <taxon>Pezizomycotina</taxon>
        <taxon>Pezizomycetes</taxon>
        <taxon>Pezizales</taxon>
        <taxon>Ascobolaceae</taxon>
        <taxon>Ascobolus</taxon>
    </lineage>
</organism>
<feature type="compositionally biased region" description="Polar residues" evidence="1">
    <location>
        <begin position="151"/>
        <end position="162"/>
    </location>
</feature>
<dbReference type="Proteomes" id="UP000275078">
    <property type="component" value="Unassembled WGS sequence"/>
</dbReference>
<feature type="compositionally biased region" description="Low complexity" evidence="1">
    <location>
        <begin position="119"/>
        <end position="129"/>
    </location>
</feature>
<keyword evidence="3" id="KW-1185">Reference proteome</keyword>
<accession>A0A3N4HSG3</accession>
<sequence length="182" mass="20761">MSRFYIKVVHQTHWQCPDIFAHDVASSDNELTREKPTEHPTPLAYYSLADEPMDTSSTTQLPLSENEPKREQLNYEKAILNSSPSVRSRWDVYKSGAQIGTGESSAMEEGSEFVDDPSSVHSSSSNQPSYKVGSRNTQRQTGPERIRKQHFSPQFATQNNARQRNRFEQKAETRIQKLSRAI</sequence>
<evidence type="ECO:0000256" key="1">
    <source>
        <dbReference type="SAM" id="MobiDB-lite"/>
    </source>
</evidence>
<evidence type="ECO:0000313" key="2">
    <source>
        <dbReference type="EMBL" id="RPA74740.1"/>
    </source>
</evidence>
<reference evidence="2 3" key="1">
    <citation type="journal article" date="2018" name="Nat. Ecol. Evol.">
        <title>Pezizomycetes genomes reveal the molecular basis of ectomycorrhizal truffle lifestyle.</title>
        <authorList>
            <person name="Murat C."/>
            <person name="Payen T."/>
            <person name="Noel B."/>
            <person name="Kuo A."/>
            <person name="Morin E."/>
            <person name="Chen J."/>
            <person name="Kohler A."/>
            <person name="Krizsan K."/>
            <person name="Balestrini R."/>
            <person name="Da Silva C."/>
            <person name="Montanini B."/>
            <person name="Hainaut M."/>
            <person name="Levati E."/>
            <person name="Barry K.W."/>
            <person name="Belfiori B."/>
            <person name="Cichocki N."/>
            <person name="Clum A."/>
            <person name="Dockter R.B."/>
            <person name="Fauchery L."/>
            <person name="Guy J."/>
            <person name="Iotti M."/>
            <person name="Le Tacon F."/>
            <person name="Lindquist E.A."/>
            <person name="Lipzen A."/>
            <person name="Malagnac F."/>
            <person name="Mello A."/>
            <person name="Molinier V."/>
            <person name="Miyauchi S."/>
            <person name="Poulain J."/>
            <person name="Riccioni C."/>
            <person name="Rubini A."/>
            <person name="Sitrit Y."/>
            <person name="Splivallo R."/>
            <person name="Traeger S."/>
            <person name="Wang M."/>
            <person name="Zifcakova L."/>
            <person name="Wipf D."/>
            <person name="Zambonelli A."/>
            <person name="Paolocci F."/>
            <person name="Nowrousian M."/>
            <person name="Ottonello S."/>
            <person name="Baldrian P."/>
            <person name="Spatafora J.W."/>
            <person name="Henrissat B."/>
            <person name="Nagy L.G."/>
            <person name="Aury J.M."/>
            <person name="Wincker P."/>
            <person name="Grigoriev I.V."/>
            <person name="Bonfante P."/>
            <person name="Martin F.M."/>
        </authorList>
    </citation>
    <scope>NUCLEOTIDE SEQUENCE [LARGE SCALE GENOMIC DNA]</scope>
    <source>
        <strain evidence="2 3">RN42</strain>
    </source>
</reference>
<proteinExistence type="predicted"/>
<feature type="compositionally biased region" description="Polar residues" evidence="1">
    <location>
        <begin position="54"/>
        <end position="63"/>
    </location>
</feature>
<name>A0A3N4HSG3_ASCIM</name>
<feature type="region of interest" description="Disordered" evidence="1">
    <location>
        <begin position="99"/>
        <end position="182"/>
    </location>
</feature>
<feature type="region of interest" description="Disordered" evidence="1">
    <location>
        <begin position="48"/>
        <end position="69"/>
    </location>
</feature>